<evidence type="ECO:0000256" key="1">
    <source>
        <dbReference type="SAM" id="MobiDB-lite"/>
    </source>
</evidence>
<feature type="non-terminal residue" evidence="2">
    <location>
        <position position="338"/>
    </location>
</feature>
<protein>
    <submittedName>
        <fullName evidence="2">Uncharacterized protein</fullName>
    </submittedName>
</protein>
<dbReference type="HOGENOM" id="CLU_822770_0_0_1"/>
<gene>
    <name evidence="2" type="ORF">DAPPUDRAFT_122426</name>
</gene>
<feature type="region of interest" description="Disordered" evidence="1">
    <location>
        <begin position="175"/>
        <end position="208"/>
    </location>
</feature>
<feature type="compositionally biased region" description="Polar residues" evidence="1">
    <location>
        <begin position="175"/>
        <end position="191"/>
    </location>
</feature>
<proteinExistence type="predicted"/>
<dbReference type="InParanoid" id="E9I464"/>
<name>E9I464_DAPPU</name>
<feature type="compositionally biased region" description="Basic and acidic residues" evidence="1">
    <location>
        <begin position="195"/>
        <end position="207"/>
    </location>
</feature>
<dbReference type="KEGG" id="dpx:DAPPUDRAFT_122426"/>
<dbReference type="EMBL" id="GL734920">
    <property type="protein sequence ID" value="EFX61216.1"/>
    <property type="molecule type" value="Genomic_DNA"/>
</dbReference>
<evidence type="ECO:0000313" key="3">
    <source>
        <dbReference type="Proteomes" id="UP000000305"/>
    </source>
</evidence>
<feature type="region of interest" description="Disordered" evidence="1">
    <location>
        <begin position="94"/>
        <end position="118"/>
    </location>
</feature>
<sequence>LRKKNNFRKFSTVIKCFAHFNNYNIKILIKAAITRRLALLSDHDLIFSSVNPTSFFPSELVSTSSTTLQHCTQSKNLSDVDIRIAKLEKELQRQRDLTQKGTAKGRSPSRGSTKDDNTHLYQQMRQKISDKLFLKFAEWSGIHIREGKPQRTLMTLQKWLLVRMEILRETETFSSSKNIRLSRSPTRSRQTGRIDPVEDKTDLDPDPNHAVIQTYQLGKQVRYNNKDEYYRYEPLPDELSHSASMCTSTKTNAVILQTLVCNLSGRKGRKGSKIVALLDPGSTQTFVDRNTAVKLKLKRTSKSLVMPVTVFNQQVNTDTYSFHLTRPKNLEWIHLTSS</sequence>
<evidence type="ECO:0000313" key="2">
    <source>
        <dbReference type="EMBL" id="EFX61216.1"/>
    </source>
</evidence>
<dbReference type="AlphaFoldDB" id="E9I464"/>
<dbReference type="Proteomes" id="UP000000305">
    <property type="component" value="Unassembled WGS sequence"/>
</dbReference>
<accession>E9I464</accession>
<organism evidence="2 3">
    <name type="scientific">Daphnia pulex</name>
    <name type="common">Water flea</name>
    <dbReference type="NCBI Taxonomy" id="6669"/>
    <lineage>
        <taxon>Eukaryota</taxon>
        <taxon>Metazoa</taxon>
        <taxon>Ecdysozoa</taxon>
        <taxon>Arthropoda</taxon>
        <taxon>Crustacea</taxon>
        <taxon>Branchiopoda</taxon>
        <taxon>Diplostraca</taxon>
        <taxon>Cladocera</taxon>
        <taxon>Anomopoda</taxon>
        <taxon>Daphniidae</taxon>
        <taxon>Daphnia</taxon>
    </lineage>
</organism>
<keyword evidence="3" id="KW-1185">Reference proteome</keyword>
<reference evidence="2 3" key="1">
    <citation type="journal article" date="2011" name="Science">
        <title>The ecoresponsive genome of Daphnia pulex.</title>
        <authorList>
            <person name="Colbourne J.K."/>
            <person name="Pfrender M.E."/>
            <person name="Gilbert D."/>
            <person name="Thomas W.K."/>
            <person name="Tucker A."/>
            <person name="Oakley T.H."/>
            <person name="Tokishita S."/>
            <person name="Aerts A."/>
            <person name="Arnold G.J."/>
            <person name="Basu M.K."/>
            <person name="Bauer D.J."/>
            <person name="Caceres C.E."/>
            <person name="Carmel L."/>
            <person name="Casola C."/>
            <person name="Choi J.H."/>
            <person name="Detter J.C."/>
            <person name="Dong Q."/>
            <person name="Dusheyko S."/>
            <person name="Eads B.D."/>
            <person name="Frohlich T."/>
            <person name="Geiler-Samerotte K.A."/>
            <person name="Gerlach D."/>
            <person name="Hatcher P."/>
            <person name="Jogdeo S."/>
            <person name="Krijgsveld J."/>
            <person name="Kriventseva E.V."/>
            <person name="Kultz D."/>
            <person name="Laforsch C."/>
            <person name="Lindquist E."/>
            <person name="Lopez J."/>
            <person name="Manak J.R."/>
            <person name="Muller J."/>
            <person name="Pangilinan J."/>
            <person name="Patwardhan R.P."/>
            <person name="Pitluck S."/>
            <person name="Pritham E.J."/>
            <person name="Rechtsteiner A."/>
            <person name="Rho M."/>
            <person name="Rogozin I.B."/>
            <person name="Sakarya O."/>
            <person name="Salamov A."/>
            <person name="Schaack S."/>
            <person name="Shapiro H."/>
            <person name="Shiga Y."/>
            <person name="Skalitzky C."/>
            <person name="Smith Z."/>
            <person name="Souvorov A."/>
            <person name="Sung W."/>
            <person name="Tang Z."/>
            <person name="Tsuchiya D."/>
            <person name="Tu H."/>
            <person name="Vos H."/>
            <person name="Wang M."/>
            <person name="Wolf Y.I."/>
            <person name="Yamagata H."/>
            <person name="Yamada T."/>
            <person name="Ye Y."/>
            <person name="Shaw J.R."/>
            <person name="Andrews J."/>
            <person name="Crease T.J."/>
            <person name="Tang H."/>
            <person name="Lucas S.M."/>
            <person name="Robertson H.M."/>
            <person name="Bork P."/>
            <person name="Koonin E.V."/>
            <person name="Zdobnov E.M."/>
            <person name="Grigoriev I.V."/>
            <person name="Lynch M."/>
            <person name="Boore J.L."/>
        </authorList>
    </citation>
    <scope>NUCLEOTIDE SEQUENCE [LARGE SCALE GENOMIC DNA]</scope>
</reference>